<organism evidence="2 6">
    <name type="scientific">Cafeteria roenbergensis</name>
    <name type="common">Marine flagellate</name>
    <dbReference type="NCBI Taxonomy" id="33653"/>
    <lineage>
        <taxon>Eukaryota</taxon>
        <taxon>Sar</taxon>
        <taxon>Stramenopiles</taxon>
        <taxon>Bigyra</taxon>
        <taxon>Opalozoa</taxon>
        <taxon>Bicosoecida</taxon>
        <taxon>Cafeteriaceae</taxon>
        <taxon>Cafeteria</taxon>
    </lineage>
</organism>
<accession>A0A5A8DCP2</accession>
<reference evidence="4 5" key="1">
    <citation type="submission" date="2019-07" db="EMBL/GenBank/DDBJ databases">
        <title>Genomes of Cafeteria roenbergensis.</title>
        <authorList>
            <person name="Fischer M.G."/>
            <person name="Hackl T."/>
            <person name="Roman M."/>
        </authorList>
    </citation>
    <scope>NUCLEOTIDE SEQUENCE [LARGE SCALE GENOMIC DNA]</scope>
    <source>
        <strain evidence="1 4">BVI</strain>
        <strain evidence="2 6">Cflag</strain>
        <strain evidence="3 5">RCC970-E3</strain>
    </source>
</reference>
<dbReference type="EMBL" id="VLTM01000028">
    <property type="protein sequence ID" value="KAA0162307.1"/>
    <property type="molecule type" value="Genomic_DNA"/>
</dbReference>
<dbReference type="Proteomes" id="UP000325113">
    <property type="component" value="Unassembled WGS sequence"/>
</dbReference>
<evidence type="ECO:0000313" key="6">
    <source>
        <dbReference type="Proteomes" id="UP000325113"/>
    </source>
</evidence>
<sequence length="205" mass="22060">MPAKAMSAVGRFAAATAATGVTVLSYAAYSARHVRLVKTGPAKDTLLAQAVEVPESGFKGKGDCFRLDVPGHVPIERFVHAFFTSWLFKLERLVLPVATTDSLAKDFAYSRVNEFAIWTAKERTDSELLATWAEEHSPATGATWMRVVHGKDDDGKPKTCLEFGSAIATGDMPYQKAVMAVAMPLHLAYSGLLLGAAAGNIDRTE</sequence>
<gene>
    <name evidence="3" type="ORF">FNF28_01852</name>
    <name evidence="1" type="ORF">FNF29_06835</name>
    <name evidence="2" type="ORF">FNF31_03349</name>
</gene>
<evidence type="ECO:0008006" key="7">
    <source>
        <dbReference type="Google" id="ProtNLM"/>
    </source>
</evidence>
<name>A0A5A8DCP2_CAFRO</name>
<dbReference type="Proteomes" id="UP000324907">
    <property type="component" value="Unassembled WGS sequence"/>
</dbReference>
<evidence type="ECO:0000313" key="4">
    <source>
        <dbReference type="Proteomes" id="UP000323011"/>
    </source>
</evidence>
<evidence type="ECO:0000313" key="3">
    <source>
        <dbReference type="EMBL" id="KAA0169733.1"/>
    </source>
</evidence>
<dbReference type="EMBL" id="VLTN01000056">
    <property type="protein sequence ID" value="KAA0148176.1"/>
    <property type="molecule type" value="Genomic_DNA"/>
</dbReference>
<protein>
    <recommendedName>
        <fullName evidence="7">Coenzyme Q-binding protein COQ10 START domain-containing protein</fullName>
    </recommendedName>
</protein>
<evidence type="ECO:0000313" key="2">
    <source>
        <dbReference type="EMBL" id="KAA0162307.1"/>
    </source>
</evidence>
<dbReference type="AlphaFoldDB" id="A0A5A8DCP2"/>
<proteinExistence type="predicted"/>
<comment type="caution">
    <text evidence="2">The sequence shown here is derived from an EMBL/GenBank/DDBJ whole genome shotgun (WGS) entry which is preliminary data.</text>
</comment>
<evidence type="ECO:0000313" key="1">
    <source>
        <dbReference type="EMBL" id="KAA0148176.1"/>
    </source>
</evidence>
<keyword evidence="4" id="KW-1185">Reference proteome</keyword>
<dbReference type="EMBL" id="VLTL01000019">
    <property type="protein sequence ID" value="KAA0169733.1"/>
    <property type="molecule type" value="Genomic_DNA"/>
</dbReference>
<evidence type="ECO:0000313" key="5">
    <source>
        <dbReference type="Proteomes" id="UP000324907"/>
    </source>
</evidence>
<dbReference type="Proteomes" id="UP000323011">
    <property type="component" value="Unassembled WGS sequence"/>
</dbReference>